<evidence type="ECO:0000313" key="3">
    <source>
        <dbReference type="Proteomes" id="UP000600247"/>
    </source>
</evidence>
<organism evidence="2 3">
    <name type="scientific">Paenibacillus radicis</name>
    <name type="common">ex Gao et al. 2016</name>
    <dbReference type="NCBI Taxonomy" id="1737354"/>
    <lineage>
        <taxon>Bacteria</taxon>
        <taxon>Bacillati</taxon>
        <taxon>Bacillota</taxon>
        <taxon>Bacilli</taxon>
        <taxon>Bacillales</taxon>
        <taxon>Paenibacillaceae</taxon>
        <taxon>Paenibacillus</taxon>
    </lineage>
</organism>
<dbReference type="InterPro" id="IPR010001">
    <property type="entry name" value="BofA"/>
</dbReference>
<dbReference type="Pfam" id="PF07441">
    <property type="entry name" value="BofA"/>
    <property type="match status" value="1"/>
</dbReference>
<dbReference type="AlphaFoldDB" id="A0A917MB75"/>
<gene>
    <name evidence="2" type="ORF">GCM10010918_51110</name>
</gene>
<name>A0A917MB75_9BACL</name>
<accession>A0A917MB75</accession>
<feature type="transmembrane region" description="Helical" evidence="1">
    <location>
        <begin position="32"/>
        <end position="53"/>
    </location>
</feature>
<sequence>MKIIWLATLLISSLLLVIVLLRNKLSMAWLKGFAVHLVLAAVVLYVLNYSGLIPKMYIPLNPATIGTVVVLGVPGIALIAGVQYFIV</sequence>
<evidence type="ECO:0008006" key="4">
    <source>
        <dbReference type="Google" id="ProtNLM"/>
    </source>
</evidence>
<dbReference type="EMBL" id="BMHY01000017">
    <property type="protein sequence ID" value="GGG86688.1"/>
    <property type="molecule type" value="Genomic_DNA"/>
</dbReference>
<keyword evidence="1" id="KW-0472">Membrane</keyword>
<feature type="transmembrane region" description="Helical" evidence="1">
    <location>
        <begin position="65"/>
        <end position="86"/>
    </location>
</feature>
<keyword evidence="3" id="KW-1185">Reference proteome</keyword>
<evidence type="ECO:0000313" key="2">
    <source>
        <dbReference type="EMBL" id="GGG86688.1"/>
    </source>
</evidence>
<keyword evidence="1" id="KW-0812">Transmembrane</keyword>
<protein>
    <recommendedName>
        <fullName evidence="4">Pro-sigmaK processing inhibitor BofA</fullName>
    </recommendedName>
</protein>
<evidence type="ECO:0000256" key="1">
    <source>
        <dbReference type="SAM" id="Phobius"/>
    </source>
</evidence>
<proteinExistence type="predicted"/>
<reference evidence="2 3" key="1">
    <citation type="journal article" date="2014" name="Int. J. Syst. Evol. Microbiol.">
        <title>Complete genome sequence of Corynebacterium casei LMG S-19264T (=DSM 44701T), isolated from a smear-ripened cheese.</title>
        <authorList>
            <consortium name="US DOE Joint Genome Institute (JGI-PGF)"/>
            <person name="Walter F."/>
            <person name="Albersmeier A."/>
            <person name="Kalinowski J."/>
            <person name="Ruckert C."/>
        </authorList>
    </citation>
    <scope>NUCLEOTIDE SEQUENCE [LARGE SCALE GENOMIC DNA]</scope>
    <source>
        <strain evidence="2 3">CGMCC 1.15286</strain>
    </source>
</reference>
<comment type="caution">
    <text evidence="2">The sequence shown here is derived from an EMBL/GenBank/DDBJ whole genome shotgun (WGS) entry which is preliminary data.</text>
</comment>
<dbReference type="Proteomes" id="UP000600247">
    <property type="component" value="Unassembled WGS sequence"/>
</dbReference>
<dbReference type="RefSeq" id="WP_188892529.1">
    <property type="nucleotide sequence ID" value="NZ_BMHY01000017.1"/>
</dbReference>
<keyword evidence="1" id="KW-1133">Transmembrane helix</keyword>